<feature type="transmembrane region" description="Helical" evidence="1">
    <location>
        <begin position="60"/>
        <end position="78"/>
    </location>
</feature>
<dbReference type="RefSeq" id="WP_260190797.1">
    <property type="nucleotide sequence ID" value="NZ_JAFFZE010000009.1"/>
</dbReference>
<dbReference type="Gene3D" id="1.10.3730.20">
    <property type="match status" value="1"/>
</dbReference>
<dbReference type="Proteomes" id="UP001156441">
    <property type="component" value="Unassembled WGS sequence"/>
</dbReference>
<dbReference type="InterPro" id="IPR037185">
    <property type="entry name" value="EmrE-like"/>
</dbReference>
<evidence type="ECO:0000313" key="2">
    <source>
        <dbReference type="EMBL" id="MCT2583421.1"/>
    </source>
</evidence>
<evidence type="ECO:0000313" key="3">
    <source>
        <dbReference type="Proteomes" id="UP001156441"/>
    </source>
</evidence>
<keyword evidence="3" id="KW-1185">Reference proteome</keyword>
<feature type="transmembrane region" description="Helical" evidence="1">
    <location>
        <begin position="221"/>
        <end position="244"/>
    </location>
</feature>
<evidence type="ECO:0000256" key="1">
    <source>
        <dbReference type="SAM" id="Phobius"/>
    </source>
</evidence>
<organism evidence="2 3">
    <name type="scientific">Actinophytocola gossypii</name>
    <dbReference type="NCBI Taxonomy" id="2812003"/>
    <lineage>
        <taxon>Bacteria</taxon>
        <taxon>Bacillati</taxon>
        <taxon>Actinomycetota</taxon>
        <taxon>Actinomycetes</taxon>
        <taxon>Pseudonocardiales</taxon>
        <taxon>Pseudonocardiaceae</taxon>
    </lineage>
</organism>
<reference evidence="2 3" key="1">
    <citation type="submission" date="2021-02" db="EMBL/GenBank/DDBJ databases">
        <title>Actinophytocola xerophila sp. nov., isolated from soil of cotton cropping field.</title>
        <authorList>
            <person name="Huang R."/>
            <person name="Chen X."/>
            <person name="Ge X."/>
            <person name="Liu W."/>
        </authorList>
    </citation>
    <scope>NUCLEOTIDE SEQUENCE [LARGE SCALE GENOMIC DNA]</scope>
    <source>
        <strain evidence="2 3">S1-96</strain>
    </source>
</reference>
<keyword evidence="1" id="KW-0812">Transmembrane</keyword>
<feature type="transmembrane region" description="Helical" evidence="1">
    <location>
        <begin position="28"/>
        <end position="48"/>
    </location>
</feature>
<comment type="caution">
    <text evidence="2">The sequence shown here is derived from an EMBL/GenBank/DDBJ whole genome shotgun (WGS) entry which is preliminary data.</text>
</comment>
<gene>
    <name evidence="2" type="ORF">JT362_09865</name>
</gene>
<sequence>MGALLALASSVLYGVADFAGGMLSRRAGFAPVALTGQASGLVLMLVVAPLVPGSPSAVDLGWGALSGIGTGVGMLFLYRGMSRGAMSVVVPVAAVGGLAVPALVGIALLHDRPTAPALAGMVLAVPTLWLVTRDGGAGSGGVLDGLLASVFIAVQYLALALAAPEAGLWPVLAGRVTATLALVPLARRPPADRRVLLGAAATGACATLALVAYLLATRAQLLSVAVVLSSLYPVIPVVLGLTVLRERLTRPQLAGLLGASAAIVLLTLG</sequence>
<name>A0ABT2J6V6_9PSEU</name>
<feature type="transmembrane region" description="Helical" evidence="1">
    <location>
        <begin position="85"/>
        <end position="108"/>
    </location>
</feature>
<accession>A0ABT2J6V6</accession>
<feature type="transmembrane region" description="Helical" evidence="1">
    <location>
        <begin position="195"/>
        <end position="215"/>
    </location>
</feature>
<protein>
    <submittedName>
        <fullName evidence="2">Multidrug DMT transporter permease</fullName>
    </submittedName>
</protein>
<keyword evidence="1" id="KW-0472">Membrane</keyword>
<dbReference type="SUPFAM" id="SSF103481">
    <property type="entry name" value="Multidrug resistance efflux transporter EmrE"/>
    <property type="match status" value="2"/>
</dbReference>
<keyword evidence="1" id="KW-1133">Transmembrane helix</keyword>
<dbReference type="EMBL" id="JAFFZE010000009">
    <property type="protein sequence ID" value="MCT2583421.1"/>
    <property type="molecule type" value="Genomic_DNA"/>
</dbReference>
<proteinExistence type="predicted"/>